<dbReference type="CDD" id="cd00672">
    <property type="entry name" value="CysRS_core"/>
    <property type="match status" value="1"/>
</dbReference>
<dbReference type="InterPro" id="IPR024909">
    <property type="entry name" value="Cys-tRNA/MSH_ligase"/>
</dbReference>
<dbReference type="HAMAP" id="MF_00041">
    <property type="entry name" value="Cys_tRNA_synth"/>
    <property type="match status" value="1"/>
</dbReference>
<evidence type="ECO:0000256" key="3">
    <source>
        <dbReference type="ARBA" id="ARBA00022598"/>
    </source>
</evidence>
<protein>
    <recommendedName>
        <fullName evidence="2">cysteine--tRNA ligase</fullName>
        <ecNumber evidence="2">6.1.1.16</ecNumber>
    </recommendedName>
    <alternativeName>
        <fullName evidence="10">Cysteinyl-tRNA synthetase</fullName>
    </alternativeName>
</protein>
<evidence type="ECO:0000256" key="2">
    <source>
        <dbReference type="ARBA" id="ARBA00012832"/>
    </source>
</evidence>
<dbReference type="EMBL" id="BLQM01000541">
    <property type="protein sequence ID" value="GMH93982.1"/>
    <property type="molecule type" value="Genomic_DNA"/>
</dbReference>
<keyword evidence="7" id="KW-0067">ATP-binding</keyword>
<dbReference type="SUPFAM" id="SSF47323">
    <property type="entry name" value="Anticodon-binding domain of a subclass of class I aminoacyl-tRNA synthetases"/>
    <property type="match status" value="1"/>
</dbReference>
<keyword evidence="3" id="KW-0436">Ligase</keyword>
<feature type="compositionally biased region" description="Basic and acidic residues" evidence="11">
    <location>
        <begin position="642"/>
        <end position="660"/>
    </location>
</feature>
<keyword evidence="4" id="KW-0479">Metal-binding</keyword>
<dbReference type="FunFam" id="3.40.50.620:FF:000027">
    <property type="entry name" value="Cysteine--tRNA ligase, cytoplasmic"/>
    <property type="match status" value="1"/>
</dbReference>
<keyword evidence="9" id="KW-0030">Aminoacyl-tRNA synthetase</keyword>
<dbReference type="GO" id="GO:0004817">
    <property type="term" value="F:cysteine-tRNA ligase activity"/>
    <property type="evidence" value="ECO:0007669"/>
    <property type="project" value="UniProtKB-EC"/>
</dbReference>
<proteinExistence type="inferred from homology"/>
<dbReference type="SUPFAM" id="SSF52374">
    <property type="entry name" value="Nucleotidylyl transferase"/>
    <property type="match status" value="1"/>
</dbReference>
<evidence type="ECO:0000256" key="7">
    <source>
        <dbReference type="ARBA" id="ARBA00022840"/>
    </source>
</evidence>
<dbReference type="Pfam" id="PF01406">
    <property type="entry name" value="tRNA-synt_1e"/>
    <property type="match status" value="1"/>
</dbReference>
<evidence type="ECO:0000256" key="9">
    <source>
        <dbReference type="ARBA" id="ARBA00023146"/>
    </source>
</evidence>
<evidence type="ECO:0000256" key="1">
    <source>
        <dbReference type="ARBA" id="ARBA00001947"/>
    </source>
</evidence>
<name>A0A9W7BUG4_9STRA</name>
<dbReference type="GO" id="GO:0005524">
    <property type="term" value="F:ATP binding"/>
    <property type="evidence" value="ECO:0007669"/>
    <property type="project" value="UniProtKB-KW"/>
</dbReference>
<accession>A0A9W7BUG4</accession>
<dbReference type="PANTHER" id="PTHR10890:SF3">
    <property type="entry name" value="CYSTEINE--TRNA LIGASE, CYTOPLASMIC"/>
    <property type="match status" value="1"/>
</dbReference>
<dbReference type="GO" id="GO:0046872">
    <property type="term" value="F:metal ion binding"/>
    <property type="evidence" value="ECO:0007669"/>
    <property type="project" value="UniProtKB-KW"/>
</dbReference>
<organism evidence="13 14">
    <name type="scientific">Triparma laevis f. inornata</name>
    <dbReference type="NCBI Taxonomy" id="1714386"/>
    <lineage>
        <taxon>Eukaryota</taxon>
        <taxon>Sar</taxon>
        <taxon>Stramenopiles</taxon>
        <taxon>Ochrophyta</taxon>
        <taxon>Bolidophyceae</taxon>
        <taxon>Parmales</taxon>
        <taxon>Triparmaceae</taxon>
        <taxon>Triparma</taxon>
    </lineage>
</organism>
<comment type="caution">
    <text evidence="13">The sequence shown here is derived from an EMBL/GenBank/DDBJ whole genome shotgun (WGS) entry which is preliminary data.</text>
</comment>
<dbReference type="InterPro" id="IPR032678">
    <property type="entry name" value="tRNA-synt_1_cat_dom"/>
</dbReference>
<dbReference type="InterPro" id="IPR014729">
    <property type="entry name" value="Rossmann-like_a/b/a_fold"/>
</dbReference>
<keyword evidence="5" id="KW-0547">Nucleotide-binding</keyword>
<dbReference type="NCBIfam" id="TIGR00435">
    <property type="entry name" value="cysS"/>
    <property type="match status" value="1"/>
</dbReference>
<evidence type="ECO:0000256" key="11">
    <source>
        <dbReference type="SAM" id="MobiDB-lite"/>
    </source>
</evidence>
<dbReference type="Proteomes" id="UP001162640">
    <property type="component" value="Unassembled WGS sequence"/>
</dbReference>
<reference evidence="14" key="1">
    <citation type="journal article" date="2023" name="Commun. Biol.">
        <title>Genome analysis of Parmales, the sister group of diatoms, reveals the evolutionary specialization of diatoms from phago-mixotrophs to photoautotrophs.</title>
        <authorList>
            <person name="Ban H."/>
            <person name="Sato S."/>
            <person name="Yoshikawa S."/>
            <person name="Yamada K."/>
            <person name="Nakamura Y."/>
            <person name="Ichinomiya M."/>
            <person name="Sato N."/>
            <person name="Blanc-Mathieu R."/>
            <person name="Endo H."/>
            <person name="Kuwata A."/>
            <person name="Ogata H."/>
        </authorList>
    </citation>
    <scope>NUCLEOTIDE SEQUENCE [LARGE SCALE GENOMIC DNA]</scope>
</reference>
<evidence type="ECO:0000256" key="10">
    <source>
        <dbReference type="ARBA" id="ARBA00031499"/>
    </source>
</evidence>
<evidence type="ECO:0000256" key="4">
    <source>
        <dbReference type="ARBA" id="ARBA00022723"/>
    </source>
</evidence>
<dbReference type="GO" id="GO:0006423">
    <property type="term" value="P:cysteinyl-tRNA aminoacylation"/>
    <property type="evidence" value="ECO:0007669"/>
    <property type="project" value="InterPro"/>
</dbReference>
<dbReference type="GO" id="GO:0005737">
    <property type="term" value="C:cytoplasm"/>
    <property type="evidence" value="ECO:0007669"/>
    <property type="project" value="TreeGrafter"/>
</dbReference>
<evidence type="ECO:0000313" key="13">
    <source>
        <dbReference type="EMBL" id="GMH93982.1"/>
    </source>
</evidence>
<dbReference type="InterPro" id="IPR015803">
    <property type="entry name" value="Cys-tRNA-ligase"/>
</dbReference>
<evidence type="ECO:0000313" key="14">
    <source>
        <dbReference type="Proteomes" id="UP001162640"/>
    </source>
</evidence>
<dbReference type="PANTHER" id="PTHR10890">
    <property type="entry name" value="CYSTEINYL-TRNA SYNTHETASE"/>
    <property type="match status" value="1"/>
</dbReference>
<keyword evidence="8" id="KW-0648">Protein biosynthesis</keyword>
<evidence type="ECO:0000256" key="6">
    <source>
        <dbReference type="ARBA" id="ARBA00022833"/>
    </source>
</evidence>
<dbReference type="Gene3D" id="1.20.120.1910">
    <property type="entry name" value="Cysteine-tRNA ligase, C-terminal anti-codon recognition domain"/>
    <property type="match status" value="1"/>
</dbReference>
<feature type="region of interest" description="Disordered" evidence="11">
    <location>
        <begin position="616"/>
        <end position="660"/>
    </location>
</feature>
<dbReference type="Gene3D" id="3.40.50.620">
    <property type="entry name" value="HUPs"/>
    <property type="match status" value="1"/>
</dbReference>
<evidence type="ECO:0000259" key="12">
    <source>
        <dbReference type="Pfam" id="PF01406"/>
    </source>
</evidence>
<dbReference type="PRINTS" id="PR00983">
    <property type="entry name" value="TRNASYNTHCYS"/>
</dbReference>
<dbReference type="InterPro" id="IPR009080">
    <property type="entry name" value="tRNAsynth_Ia_anticodon-bd"/>
</dbReference>
<gene>
    <name evidence="13" type="ORF">TL16_g12774</name>
</gene>
<feature type="domain" description="tRNA synthetases class I catalytic" evidence="12">
    <location>
        <begin position="55"/>
        <end position="369"/>
    </location>
</feature>
<evidence type="ECO:0000256" key="5">
    <source>
        <dbReference type="ARBA" id="ARBA00022741"/>
    </source>
</evidence>
<sequence>MSAFCPPTGSSPVITFSGPGMPPWTVPPVPSKPRAELKMMNSLTKTKVPFTTLSGKNDVKWYMCGPTVYDASHMGHARTYLGFDIIRRILEGWFRYDVSLVMNITDIDDKIIKRSNERGIGFTELARHWEVEYLKDMEGLGVKPPDVMTRVSEFMPEITEYISNIIAKGFAYEANGSVYFDVNKFHGDEKHCYCKLLPTGMGNAELLAEGEGVLSGASDFVDEKKAPNDFALWKKSKEGEPSWDSPFGKGRPGWHIECSVMASDVFKKMGVEDGKMDIHSGGVDLKFPHHDNEMAQAEAEAGCSQWVNYFVHAGHLHIKGFKMSKSLKNFITIQQALEQNSARQIRMCFLLHKYNDPMDYGDETMSHAVERETAFNKFFQNVKTVLRAATKDDIAKWAGEEAKLGKAIDDCKAAVHDALCDDFDTPTVMSSLQNLVNATNLYLQAKEKEGVKPVVLVVRSAGVYVTRVFKVFGLVPEGGDIGFPVGGGEGGESKEDLLAPFLDAVLDFRSAIRSAARDKDFSSLLKLCDGLRDDVLPGLGVQLEDKEGSKGVWKLANPEDIKRQKEQKEQEAARKAEEKAAREREAAEKEKANLIAPLDFLKTLTLDDGKTLKYGNFGEDGMPTHNNEGEELNKNQTKKAKKEFEGQKKKYEKAMAKQSK</sequence>
<feature type="region of interest" description="Disordered" evidence="11">
    <location>
        <begin position="561"/>
        <end position="585"/>
    </location>
</feature>
<dbReference type="EC" id="6.1.1.16" evidence="2"/>
<dbReference type="AlphaFoldDB" id="A0A9W7BUG4"/>
<comment type="cofactor">
    <cofactor evidence="1">
        <name>Zn(2+)</name>
        <dbReference type="ChEBI" id="CHEBI:29105"/>
    </cofactor>
</comment>
<evidence type="ECO:0000256" key="8">
    <source>
        <dbReference type="ARBA" id="ARBA00022917"/>
    </source>
</evidence>
<keyword evidence="6" id="KW-0862">Zinc</keyword>